<feature type="domain" description="Coenzyme Q-binding protein COQ10 START" evidence="5">
    <location>
        <begin position="62"/>
        <end position="96"/>
    </location>
</feature>
<evidence type="ECO:0000313" key="7">
    <source>
        <dbReference type="Proteomes" id="UP001480595"/>
    </source>
</evidence>
<comment type="subunit">
    <text evidence="2">Interacts with coenzyme Q.</text>
</comment>
<evidence type="ECO:0000256" key="3">
    <source>
        <dbReference type="ARBA" id="ARBA00024947"/>
    </source>
</evidence>
<dbReference type="RefSeq" id="XP_066708697.1">
    <property type="nucleotide sequence ID" value="XM_066865568.1"/>
</dbReference>
<dbReference type="Pfam" id="PF03364">
    <property type="entry name" value="Polyketide_cyc"/>
    <property type="match status" value="1"/>
</dbReference>
<feature type="region of interest" description="Disordered" evidence="4">
    <location>
        <begin position="110"/>
        <end position="244"/>
    </location>
</feature>
<evidence type="ECO:0000313" key="6">
    <source>
        <dbReference type="EMBL" id="KAK8041152.1"/>
    </source>
</evidence>
<comment type="function">
    <text evidence="3">Required for the function of coenzyme Q in the respiratory chain. May serve as a chaperone or may be involved in the transport of Q6 from its site of synthesis to the catalytic sites of the respiratory complexes.</text>
</comment>
<comment type="similarity">
    <text evidence="1">Belongs to the COQ10 family.</text>
</comment>
<evidence type="ECO:0000259" key="5">
    <source>
        <dbReference type="Pfam" id="PF03364"/>
    </source>
</evidence>
<dbReference type="Gene3D" id="3.30.530.20">
    <property type="match status" value="1"/>
</dbReference>
<keyword evidence="7" id="KW-1185">Reference proteome</keyword>
<evidence type="ECO:0000256" key="1">
    <source>
        <dbReference type="ARBA" id="ARBA00006885"/>
    </source>
</evidence>
<dbReference type="InterPro" id="IPR044996">
    <property type="entry name" value="COQ10-like"/>
</dbReference>
<dbReference type="PANTHER" id="PTHR12901">
    <property type="entry name" value="SPERM PROTEIN HOMOLOG"/>
    <property type="match status" value="1"/>
</dbReference>
<feature type="compositionally biased region" description="Basic residues" evidence="4">
    <location>
        <begin position="110"/>
        <end position="122"/>
    </location>
</feature>
<dbReference type="SUPFAM" id="SSF55961">
    <property type="entry name" value="Bet v1-like"/>
    <property type="match status" value="1"/>
</dbReference>
<comment type="caution">
    <text evidence="6">The sequence shown here is derived from an EMBL/GenBank/DDBJ whole genome shotgun (WGS) entry which is preliminary data.</text>
</comment>
<feature type="compositionally biased region" description="Low complexity" evidence="4">
    <location>
        <begin position="170"/>
        <end position="179"/>
    </location>
</feature>
<dbReference type="InterPro" id="IPR005031">
    <property type="entry name" value="COQ10_START"/>
</dbReference>
<name>A0ABR1T3Y3_9PEZI</name>
<dbReference type="GeneID" id="92098631"/>
<evidence type="ECO:0000256" key="2">
    <source>
        <dbReference type="ARBA" id="ARBA00011814"/>
    </source>
</evidence>
<dbReference type="EMBL" id="JAQQWL010000015">
    <property type="protein sequence ID" value="KAK8041152.1"/>
    <property type="molecule type" value="Genomic_DNA"/>
</dbReference>
<evidence type="ECO:0000256" key="4">
    <source>
        <dbReference type="SAM" id="MobiDB-lite"/>
    </source>
</evidence>
<protein>
    <recommendedName>
        <fullName evidence="5">Coenzyme Q-binding protein COQ10 START domain-containing protein</fullName>
    </recommendedName>
</protein>
<gene>
    <name evidence="6" type="ORF">PG994_014159</name>
</gene>
<reference evidence="6 7" key="1">
    <citation type="submission" date="2023-01" db="EMBL/GenBank/DDBJ databases">
        <title>Analysis of 21 Apiospora genomes using comparative genomics revels a genus with tremendous synthesis potential of carbohydrate active enzymes and secondary metabolites.</title>
        <authorList>
            <person name="Sorensen T."/>
        </authorList>
    </citation>
    <scope>NUCLEOTIDE SEQUENCE [LARGE SCALE GENOMIC DNA]</scope>
    <source>
        <strain evidence="6 7">CBS 135458</strain>
    </source>
</reference>
<feature type="compositionally biased region" description="Basic and acidic residues" evidence="4">
    <location>
        <begin position="209"/>
        <end position="223"/>
    </location>
</feature>
<accession>A0ABR1T3Y3</accession>
<dbReference type="Proteomes" id="UP001480595">
    <property type="component" value="Unassembled WGS sequence"/>
</dbReference>
<dbReference type="PANTHER" id="PTHR12901:SF10">
    <property type="entry name" value="COENZYME Q-BINDING PROTEIN COQ10, MITOCHONDRIAL"/>
    <property type="match status" value="1"/>
</dbReference>
<feature type="compositionally biased region" description="Low complexity" evidence="4">
    <location>
        <begin position="147"/>
        <end position="160"/>
    </location>
</feature>
<sequence length="244" mass="26986">MATTSLRPCAQRLARNAPRAVARSWTPSTSPQARRSFLNIPSLSMPDANSPPQTLTARRTLPYASDRLYELIADIDSYPRFLPYCASARVTHWTNPPLLLLHLLRRHRQRTTTVPKAHKPKQQHSDAGPRRLTSPPAGEESRRRTRAGSSASRGGSSKPSQARRARRSPPRSWSGWASGTRARNWDRRGSRGCVQEPGDTLDGAAITEYGHDGGVKSRVERGGLEPQVPVLEPAVRRGQLGRRG</sequence>
<dbReference type="InterPro" id="IPR023393">
    <property type="entry name" value="START-like_dom_sf"/>
</dbReference>
<organism evidence="6 7">
    <name type="scientific">Apiospora phragmitis</name>
    <dbReference type="NCBI Taxonomy" id="2905665"/>
    <lineage>
        <taxon>Eukaryota</taxon>
        <taxon>Fungi</taxon>
        <taxon>Dikarya</taxon>
        <taxon>Ascomycota</taxon>
        <taxon>Pezizomycotina</taxon>
        <taxon>Sordariomycetes</taxon>
        <taxon>Xylariomycetidae</taxon>
        <taxon>Amphisphaeriales</taxon>
        <taxon>Apiosporaceae</taxon>
        <taxon>Apiospora</taxon>
    </lineage>
</organism>
<proteinExistence type="inferred from homology"/>